<dbReference type="SUPFAM" id="SSF50037">
    <property type="entry name" value="C-terminal domain of transcriptional repressors"/>
    <property type="match status" value="2"/>
</dbReference>
<dbReference type="PANTHER" id="PTHR42954">
    <property type="entry name" value="FE(2+) TRANSPORT PROTEIN A"/>
    <property type="match status" value="1"/>
</dbReference>
<dbReference type="RefSeq" id="WP_146623568.1">
    <property type="nucleotide sequence ID" value="NZ_BJCC01000028.1"/>
</dbReference>
<name>A0A4P5PB01_9ENTE</name>
<dbReference type="EMBL" id="BJCC01000028">
    <property type="protein sequence ID" value="GCF95170.1"/>
    <property type="molecule type" value="Genomic_DNA"/>
</dbReference>
<keyword evidence="1" id="KW-0408">Iron</keyword>
<dbReference type="Pfam" id="PF04023">
    <property type="entry name" value="FeoA"/>
    <property type="match status" value="2"/>
</dbReference>
<dbReference type="InterPro" id="IPR052713">
    <property type="entry name" value="FeoA"/>
</dbReference>
<comment type="caution">
    <text evidence="3">The sequence shown here is derived from an EMBL/GenBank/DDBJ whole genome shotgun (WGS) entry which is preliminary data.</text>
</comment>
<evidence type="ECO:0000256" key="1">
    <source>
        <dbReference type="ARBA" id="ARBA00023004"/>
    </source>
</evidence>
<reference evidence="4" key="1">
    <citation type="submission" date="2019-02" db="EMBL/GenBank/DDBJ databases">
        <title>Draft genome sequence of Enterococcus sp. Gos25-1.</title>
        <authorList>
            <person name="Tanaka N."/>
            <person name="Shiwa Y."/>
            <person name="Fujita N."/>
        </authorList>
    </citation>
    <scope>NUCLEOTIDE SEQUENCE [LARGE SCALE GENOMIC DNA]</scope>
    <source>
        <strain evidence="4">Gos25-1</strain>
    </source>
</reference>
<proteinExistence type="predicted"/>
<dbReference type="SMART" id="SM00899">
    <property type="entry name" value="FeoA"/>
    <property type="match status" value="2"/>
</dbReference>
<keyword evidence="4" id="KW-1185">Reference proteome</keyword>
<dbReference type="InterPro" id="IPR038157">
    <property type="entry name" value="FeoA_core_dom"/>
</dbReference>
<accession>A0A4P5PB01</accession>
<gene>
    <name evidence="3" type="primary">feoA</name>
    <name evidence="3" type="ORF">NRIC_30610</name>
</gene>
<dbReference type="OrthoDB" id="9811076at2"/>
<dbReference type="InterPro" id="IPR008988">
    <property type="entry name" value="Transcriptional_repressor_C"/>
</dbReference>
<dbReference type="InterPro" id="IPR007167">
    <property type="entry name" value="Fe-transptr_FeoA-like"/>
</dbReference>
<evidence type="ECO:0000259" key="2">
    <source>
        <dbReference type="SMART" id="SM00899"/>
    </source>
</evidence>
<feature type="domain" description="Ferrous iron transporter FeoA-like" evidence="2">
    <location>
        <begin position="2"/>
        <end position="72"/>
    </location>
</feature>
<organism evidence="3 4">
    <name type="scientific">Enterococcus florum</name>
    <dbReference type="NCBI Taxonomy" id="2480627"/>
    <lineage>
        <taxon>Bacteria</taxon>
        <taxon>Bacillati</taxon>
        <taxon>Bacillota</taxon>
        <taxon>Bacilli</taxon>
        <taxon>Lactobacillales</taxon>
        <taxon>Enterococcaceae</taxon>
        <taxon>Enterococcus</taxon>
    </lineage>
</organism>
<dbReference type="Proteomes" id="UP000290567">
    <property type="component" value="Unassembled WGS sequence"/>
</dbReference>
<evidence type="ECO:0000313" key="4">
    <source>
        <dbReference type="Proteomes" id="UP000290567"/>
    </source>
</evidence>
<dbReference type="Gene3D" id="2.30.30.90">
    <property type="match status" value="2"/>
</dbReference>
<dbReference type="PANTHER" id="PTHR42954:SF2">
    <property type="entry name" value="FE(2+) TRANSPORT PROTEIN A"/>
    <property type="match status" value="1"/>
</dbReference>
<feature type="domain" description="Ferrous iron transporter FeoA-like" evidence="2">
    <location>
        <begin position="81"/>
        <end position="153"/>
    </location>
</feature>
<dbReference type="GO" id="GO:0046914">
    <property type="term" value="F:transition metal ion binding"/>
    <property type="evidence" value="ECO:0007669"/>
    <property type="project" value="InterPro"/>
</dbReference>
<dbReference type="AlphaFoldDB" id="A0A4P5PB01"/>
<evidence type="ECO:0000313" key="3">
    <source>
        <dbReference type="EMBL" id="GCF95170.1"/>
    </source>
</evidence>
<protein>
    <submittedName>
        <fullName evidence="3">Ferrous iron transporter A</fullName>
    </submittedName>
</protein>
<sequence length="156" mass="16928">MTTLAEVTLNKVVQIEGIQLSSELKRRMQDLGMIVGSKIAVVNHSGDNSIVLLHNARVALDQSLLEQILVKEVTEDQSTWISLDQLGVGETAKVVSVHGTGAVKRRLMDMGLTKGTAIKVVKLAPLGDPMEIAIRGYELSLRKSESELIIVAKEAE</sequence>